<gene>
    <name evidence="1" type="ORF">F4W09_07570</name>
</gene>
<accession>A0A5N4WH55</accession>
<comment type="caution">
    <text evidence="1">The sequence shown here is derived from an EMBL/GenBank/DDBJ whole genome shotgun (WGS) entry which is preliminary data.</text>
</comment>
<dbReference type="Pfam" id="PF13689">
    <property type="entry name" value="DUF4154"/>
    <property type="match status" value="1"/>
</dbReference>
<proteinExistence type="predicted"/>
<protein>
    <submittedName>
        <fullName evidence="1">YfiR family protein</fullName>
    </submittedName>
</protein>
<evidence type="ECO:0000313" key="2">
    <source>
        <dbReference type="Proteomes" id="UP000325788"/>
    </source>
</evidence>
<organism evidence="1 2">
    <name type="scientific">Acinetobacter tandoii</name>
    <dbReference type="NCBI Taxonomy" id="202954"/>
    <lineage>
        <taxon>Bacteria</taxon>
        <taxon>Pseudomonadati</taxon>
        <taxon>Pseudomonadota</taxon>
        <taxon>Gammaproteobacteria</taxon>
        <taxon>Moraxellales</taxon>
        <taxon>Moraxellaceae</taxon>
        <taxon>Acinetobacter</taxon>
    </lineage>
</organism>
<name>A0A5N4WH55_9GAMM</name>
<dbReference type="EMBL" id="VXLD01000004">
    <property type="protein sequence ID" value="KAB1855660.1"/>
    <property type="molecule type" value="Genomic_DNA"/>
</dbReference>
<dbReference type="InterPro" id="IPR025293">
    <property type="entry name" value="YfiR/HmsC-like"/>
</dbReference>
<dbReference type="Proteomes" id="UP000325788">
    <property type="component" value="Unassembled WGS sequence"/>
</dbReference>
<dbReference type="AlphaFoldDB" id="A0A5N4WH55"/>
<reference evidence="1 2" key="1">
    <citation type="submission" date="2019-09" db="EMBL/GenBank/DDBJ databases">
        <title>Draft genome sequence of Acinetobacter tandoii W4-4-4 isolated from environmental water sample.</title>
        <authorList>
            <person name="Wee S.K."/>
            <person name="Yan B."/>
            <person name="Mustaffa S.B."/>
            <person name="Yap E.P.H."/>
        </authorList>
    </citation>
    <scope>NUCLEOTIDE SEQUENCE [LARGE SCALE GENOMIC DNA]</scope>
    <source>
        <strain evidence="1 2">W4-4-4</strain>
    </source>
</reference>
<evidence type="ECO:0000313" key="1">
    <source>
        <dbReference type="EMBL" id="KAB1855660.1"/>
    </source>
</evidence>
<sequence length="167" mass="18906">MVNTKIKVYVFIFITVLMSKPVYAVSTHNMFIITLSILSYAKWNTPTPALCVIDNPNYAVQFNQALRLQGYHYKISSIRLNELDKSSCNAIFLSTFSPQEEQKIIHSQRQDPPLSFSSTNQACEIGSAFCLYTRNNSTSFKVNLDSLSQSKVRVDPRVLLLAKATEQ</sequence>